<reference evidence="1 4" key="2">
    <citation type="submission" date="2020-01" db="EMBL/GenBank/DDBJ databases">
        <title>Glutamicibacter soli M275.</title>
        <authorList>
            <person name="Meng X."/>
        </authorList>
    </citation>
    <scope>NUCLEOTIDE SEQUENCE [LARGE SCALE GENOMIC DNA]</scope>
    <source>
        <strain evidence="1 4">M275</strain>
    </source>
</reference>
<evidence type="ECO:0000313" key="4">
    <source>
        <dbReference type="Proteomes" id="UP000477543"/>
    </source>
</evidence>
<sequence>MPGRIVRTKTAERVSELLGSREGRQHLTNYGWVQGMPIVMSIPTEPLNDVMGLVSMHGRPVLVAMLSAKLDELKFLYVSTPNPALRNAAVEKDSTHIQDLFERAEEDGLVTFRAKYWDASSVAHPIPAFRPATESPTYAHRFSG</sequence>
<keyword evidence="3" id="KW-1185">Reference proteome</keyword>
<dbReference type="Proteomes" id="UP000252167">
    <property type="component" value="Unassembled WGS sequence"/>
</dbReference>
<reference evidence="2 3" key="1">
    <citation type="submission" date="2018-01" db="EMBL/GenBank/DDBJ databases">
        <title>Glutamicibacter soli strain NHPC-3 Whole genome sequence and assembly.</title>
        <authorList>
            <person name="Choudhury P."/>
            <person name="Gupta D."/>
            <person name="Sengupta K."/>
            <person name="Jawed A."/>
            <person name="Sultana N."/>
            <person name="Saha P."/>
        </authorList>
    </citation>
    <scope>NUCLEOTIDE SEQUENCE [LARGE SCALE GENOMIC DNA]</scope>
    <source>
        <strain evidence="2 3">NHPC-3</strain>
    </source>
</reference>
<proteinExistence type="predicted"/>
<protein>
    <submittedName>
        <fullName evidence="2">Uncharacterized protein</fullName>
    </submittedName>
</protein>
<dbReference type="AlphaFoldDB" id="A0A365YEX7"/>
<dbReference type="EMBL" id="WYDN01000007">
    <property type="protein sequence ID" value="NAZ16236.1"/>
    <property type="molecule type" value="Genomic_DNA"/>
</dbReference>
<comment type="caution">
    <text evidence="2">The sequence shown here is derived from an EMBL/GenBank/DDBJ whole genome shotgun (WGS) entry which is preliminary data.</text>
</comment>
<accession>A0A365YEX7</accession>
<evidence type="ECO:0000313" key="2">
    <source>
        <dbReference type="EMBL" id="RBM01099.1"/>
    </source>
</evidence>
<dbReference type="RefSeq" id="WP_047120529.1">
    <property type="nucleotide sequence ID" value="NZ_CM125969.1"/>
</dbReference>
<dbReference type="Proteomes" id="UP000477543">
    <property type="component" value="Unassembled WGS sequence"/>
</dbReference>
<name>A0A365YEX7_9MICC</name>
<evidence type="ECO:0000313" key="3">
    <source>
        <dbReference type="Proteomes" id="UP000252167"/>
    </source>
</evidence>
<organism evidence="2 3">
    <name type="scientific">Glutamicibacter soli</name>
    <dbReference type="NCBI Taxonomy" id="453836"/>
    <lineage>
        <taxon>Bacteria</taxon>
        <taxon>Bacillati</taxon>
        <taxon>Actinomycetota</taxon>
        <taxon>Actinomycetes</taxon>
        <taxon>Micrococcales</taxon>
        <taxon>Micrococcaceae</taxon>
        <taxon>Glutamicibacter</taxon>
    </lineage>
</organism>
<dbReference type="EMBL" id="POAF01000004">
    <property type="protein sequence ID" value="RBM01099.1"/>
    <property type="molecule type" value="Genomic_DNA"/>
</dbReference>
<evidence type="ECO:0000313" key="1">
    <source>
        <dbReference type="EMBL" id="NAZ16236.1"/>
    </source>
</evidence>
<gene>
    <name evidence="2" type="ORF">C1H84_09930</name>
    <name evidence="1" type="ORF">GT020_09190</name>
</gene>